<feature type="signal peptide" evidence="2">
    <location>
        <begin position="1"/>
        <end position="23"/>
    </location>
</feature>
<geneLocation type="plasmid" evidence="4 5">
    <name>unnamed1</name>
</geneLocation>
<feature type="domain" description="Peptidase C39-like" evidence="3">
    <location>
        <begin position="79"/>
        <end position="225"/>
    </location>
</feature>
<evidence type="ECO:0000313" key="5">
    <source>
        <dbReference type="Proteomes" id="UP001197974"/>
    </source>
</evidence>
<accession>A0ABY9JYD0</accession>
<name>A0ABY9JYD0_9BACI</name>
<dbReference type="EMBL" id="CP129014">
    <property type="protein sequence ID" value="WLR44392.1"/>
    <property type="molecule type" value="Genomic_DNA"/>
</dbReference>
<gene>
    <name evidence="4" type="ORF">LC087_18965</name>
</gene>
<sequence>MKKNIIPLALGLSLLMAPATSFAESSENGALTDVPISNLEQQENDELIAEKDKAAEEWEKNKIKNGNKANASGQYYSISVSNYKQERTYWCGPAAVRQSLSFHKSKSGSSASLPSQSTLASKAGTSTAGSSSYGLKNALNAYKSTYKFSSNPYGTADIAGYSNPTSKFESRIKYVLSNKINAPIVLITSEFLPRYGGKDIRHYNTISAYSYSYSTGKKSIKMVDPHYSSTYRGAHWDPLGSTTSNGVVKAVYEADREGSNPVMVY</sequence>
<feature type="region of interest" description="Disordered" evidence="1">
    <location>
        <begin position="107"/>
        <end position="131"/>
    </location>
</feature>
<evidence type="ECO:0000256" key="2">
    <source>
        <dbReference type="SAM" id="SignalP"/>
    </source>
</evidence>
<evidence type="ECO:0000313" key="4">
    <source>
        <dbReference type="EMBL" id="WLR44392.1"/>
    </source>
</evidence>
<evidence type="ECO:0000259" key="3">
    <source>
        <dbReference type="Pfam" id="PF13529"/>
    </source>
</evidence>
<organism evidence="4 5">
    <name type="scientific">Bacillus carboniphilus</name>
    <dbReference type="NCBI Taxonomy" id="86663"/>
    <lineage>
        <taxon>Bacteria</taxon>
        <taxon>Bacillati</taxon>
        <taxon>Bacillota</taxon>
        <taxon>Bacilli</taxon>
        <taxon>Bacillales</taxon>
        <taxon>Bacillaceae</taxon>
        <taxon>Bacillus</taxon>
    </lineage>
</organism>
<reference evidence="4 5" key="1">
    <citation type="submission" date="2023-06" db="EMBL/GenBank/DDBJ databases">
        <title>Five Gram-positive bacteria isolated from mangrove sediments in Shenzhen, Guangdong, China.</title>
        <authorList>
            <person name="Yu S."/>
            <person name="Zheng W."/>
            <person name="Huang Y."/>
        </authorList>
    </citation>
    <scope>NUCLEOTIDE SEQUENCE [LARGE SCALE GENOMIC DNA]</scope>
    <source>
        <strain evidence="4 5">SaN35-3</strain>
        <plasmid evidence="4 5">unnamed1</plasmid>
    </source>
</reference>
<dbReference type="Proteomes" id="UP001197974">
    <property type="component" value="Plasmid unnamed1"/>
</dbReference>
<proteinExistence type="predicted"/>
<dbReference type="InterPro" id="IPR039564">
    <property type="entry name" value="Peptidase_C39-like"/>
</dbReference>
<feature type="chain" id="PRO_5045741188" evidence="2">
    <location>
        <begin position="24"/>
        <end position="265"/>
    </location>
</feature>
<dbReference type="RefSeq" id="WP_226540650.1">
    <property type="nucleotide sequence ID" value="NZ_CP129014.1"/>
</dbReference>
<keyword evidence="4" id="KW-0614">Plasmid</keyword>
<dbReference type="Pfam" id="PF13529">
    <property type="entry name" value="Peptidase_C39_2"/>
    <property type="match status" value="1"/>
</dbReference>
<keyword evidence="2" id="KW-0732">Signal</keyword>
<keyword evidence="5" id="KW-1185">Reference proteome</keyword>
<protein>
    <submittedName>
        <fullName evidence="4">C39 family peptidase</fullName>
    </submittedName>
</protein>
<evidence type="ECO:0000256" key="1">
    <source>
        <dbReference type="SAM" id="MobiDB-lite"/>
    </source>
</evidence>